<sequence>MDLADQIDDYICSFEGLGDLTMDSLAIFIFLWAVLALFSVWLIKLLYHKYLNKDKAASAANSRQTSVAPTSGSPTSVAGKTEKRLSEPRDLLATKSKVEGLDLSKPLAGASGGRGRSSASPLNSGGAAAGGPRRRVVRQSSTGPENRKKRYVPPPSNVVGPETSSVTWTSQVFRWLYSDLVIVNELLMSWVIAINDTLRKSVEEHGVAVEVVRVLPDSPAPGLNNIFCNCDENNPADMLITFDCDAMPVLQVKTFRQKAGKVETSHYKVTVSRFRARMAIPMNYNSLKGEMRVEGYPDVRIAMNSVGAIKAMDQDEQQLQTVISDILTTALRDTVYPVDFSIYSTCPRAEVEPLDLPVIYPVHYDSLAHNMEHHLGGVGLRDSQHMVSGRRLLVKIVKGDGIRDAQNPYVVIEMDEPAQKNQTGTQRGSKPFWDEHFLFELSPQSAEILFEVYDHPVIASDPPKFLGLGLVGIDELAVGPASTQLLQLQPRPYETQPVSGAITVDFVFIEGAEIPAGVRPQRLKEALRLSTPAINEHIRNGADLADAAVRALQDGALSSSGSGGQPSKSTLIIHSVQRNSSSPNAFKFGQPNAASSPNGSSYHNNYSLNGNGNSNGAGSAGYNSLSRNGGAQQLAQHSGLLEGHDVVDDRGRSKKRPRMGIGHSITDHSRRSSISESSAISGFSSASNKTYVHEASTLVLETIENGIKRHFIVPLAIAQRPRWRRKGTKLHIYNDHTFIAKHLSGSGLQCSICMKSIPRRPGKQGYECRDCQLICHKQCHIRAPQACPNPTVLSMELTSFPVLTERDINLVN</sequence>
<evidence type="ECO:0000256" key="2">
    <source>
        <dbReference type="ARBA" id="ARBA00022833"/>
    </source>
</evidence>
<dbReference type="InterPro" id="IPR039934">
    <property type="entry name" value="C2CD2/C2CD2L"/>
</dbReference>
<feature type="compositionally biased region" description="Basic and acidic residues" evidence="3">
    <location>
        <begin position="80"/>
        <end position="89"/>
    </location>
</feature>
<keyword evidence="4" id="KW-1133">Transmembrane helix</keyword>
<evidence type="ECO:0000259" key="5">
    <source>
        <dbReference type="PROSITE" id="PS50004"/>
    </source>
</evidence>
<dbReference type="InterPro" id="IPR002219">
    <property type="entry name" value="PKC_DAG/PE"/>
</dbReference>
<dbReference type="CDD" id="cd20831">
    <property type="entry name" value="C1_dGM13116p-like"/>
    <property type="match status" value="1"/>
</dbReference>
<feature type="compositionally biased region" description="Polar residues" evidence="3">
    <location>
        <begin position="59"/>
        <end position="78"/>
    </location>
</feature>
<dbReference type="Gene3D" id="3.30.60.20">
    <property type="match status" value="1"/>
</dbReference>
<dbReference type="AlphaFoldDB" id="A0A0R1DRY9"/>
<dbReference type="InterPro" id="IPR000008">
    <property type="entry name" value="C2_dom"/>
</dbReference>
<dbReference type="PROSITE" id="PS50081">
    <property type="entry name" value="ZF_DAG_PE_2"/>
    <property type="match status" value="1"/>
</dbReference>
<dbReference type="GO" id="GO:0046872">
    <property type="term" value="F:metal ion binding"/>
    <property type="evidence" value="ECO:0007669"/>
    <property type="project" value="UniProtKB-KW"/>
</dbReference>
<feature type="compositionally biased region" description="Low complexity" evidence="3">
    <location>
        <begin position="598"/>
        <end position="610"/>
    </location>
</feature>
<keyword evidence="4" id="KW-0812">Transmembrane</keyword>
<keyword evidence="1" id="KW-0479">Metal-binding</keyword>
<protein>
    <submittedName>
        <fullName evidence="7">Uncharacterized protein, isoform H</fullName>
    </submittedName>
</protein>
<evidence type="ECO:0000313" key="8">
    <source>
        <dbReference type="Proteomes" id="UP000002282"/>
    </source>
</evidence>
<dbReference type="PROSITE" id="PS00479">
    <property type="entry name" value="ZF_DAG_PE_1"/>
    <property type="match status" value="1"/>
</dbReference>
<dbReference type="PANTHER" id="PTHR21119:SF5">
    <property type="entry name" value="C2 DOMAIN-CONTAINING PROTEIN"/>
    <property type="match status" value="1"/>
</dbReference>
<dbReference type="PANTHER" id="PTHR21119">
    <property type="entry name" value="C2 DOMAIN-CONTAINING PROTEIN"/>
    <property type="match status" value="1"/>
</dbReference>
<dbReference type="CDD" id="cd08678">
    <property type="entry name" value="C2_C21orf25-like"/>
    <property type="match status" value="1"/>
</dbReference>
<evidence type="ECO:0000256" key="4">
    <source>
        <dbReference type="SAM" id="Phobius"/>
    </source>
</evidence>
<evidence type="ECO:0000256" key="3">
    <source>
        <dbReference type="SAM" id="MobiDB-lite"/>
    </source>
</evidence>
<organism evidence="7 8">
    <name type="scientific">Drosophila yakuba</name>
    <name type="common">Fruit fly</name>
    <dbReference type="NCBI Taxonomy" id="7245"/>
    <lineage>
        <taxon>Eukaryota</taxon>
        <taxon>Metazoa</taxon>
        <taxon>Ecdysozoa</taxon>
        <taxon>Arthropoda</taxon>
        <taxon>Hexapoda</taxon>
        <taxon>Insecta</taxon>
        <taxon>Pterygota</taxon>
        <taxon>Neoptera</taxon>
        <taxon>Endopterygota</taxon>
        <taxon>Diptera</taxon>
        <taxon>Brachycera</taxon>
        <taxon>Muscomorpha</taxon>
        <taxon>Ephydroidea</taxon>
        <taxon>Drosophilidae</taxon>
        <taxon>Drosophila</taxon>
        <taxon>Sophophora</taxon>
    </lineage>
</organism>
<name>A0A0R1DRY9_DROYA</name>
<dbReference type="InterPro" id="IPR046349">
    <property type="entry name" value="C1-like_sf"/>
</dbReference>
<feature type="region of interest" description="Disordered" evidence="3">
    <location>
        <begin position="104"/>
        <end position="163"/>
    </location>
</feature>
<reference evidence="7 8" key="2">
    <citation type="journal article" date="2007" name="PLoS Biol.">
        <title>Principles of genome evolution in the Drosophila melanogaster species group.</title>
        <authorList>
            <person name="Ranz J.M."/>
            <person name="Maurin D."/>
            <person name="Chan Y.S."/>
            <person name="von Grotthuss M."/>
            <person name="Hillier L.W."/>
            <person name="Roote J."/>
            <person name="Ashburner M."/>
            <person name="Bergman C.M."/>
        </authorList>
    </citation>
    <scope>NUCLEOTIDE SEQUENCE [LARGE SCALE GENOMIC DNA]</scope>
    <source>
        <strain evidence="8">Tai18E2 / Tucson 14021-0261.01</strain>
    </source>
</reference>
<feature type="compositionally biased region" description="Basic and acidic residues" evidence="3">
    <location>
        <begin position="642"/>
        <end position="651"/>
    </location>
</feature>
<keyword evidence="2" id="KW-0862">Zinc</keyword>
<feature type="region of interest" description="Disordered" evidence="3">
    <location>
        <begin position="58"/>
        <end position="89"/>
    </location>
</feature>
<dbReference type="SUPFAM" id="SSF57889">
    <property type="entry name" value="Cysteine-rich domain"/>
    <property type="match status" value="1"/>
</dbReference>
<feature type="domain" description="Phorbol-ester/DAG-type" evidence="6">
    <location>
        <begin position="735"/>
        <end position="787"/>
    </location>
</feature>
<gene>
    <name evidence="7" type="primary">Dyak\GE12023</name>
    <name evidence="7" type="synonym">dyak_GLEANR_12310</name>
    <name evidence="7" type="synonym">GE12023</name>
    <name evidence="7" type="ORF">Dyak_GE12023</name>
</gene>
<feature type="domain" description="C2" evidence="5">
    <location>
        <begin position="372"/>
        <end position="486"/>
    </location>
</feature>
<reference evidence="7 8" key="1">
    <citation type="journal article" date="2007" name="Nature">
        <title>Evolution of genes and genomes on the Drosophila phylogeny.</title>
        <authorList>
            <consortium name="Drosophila 12 Genomes Consortium"/>
            <person name="Clark A.G."/>
            <person name="Eisen M.B."/>
            <person name="Smith D.R."/>
            <person name="Bergman C.M."/>
            <person name="Oliver B."/>
            <person name="Markow T.A."/>
            <person name="Kaufman T.C."/>
            <person name="Kellis M."/>
            <person name="Gelbart W."/>
            <person name="Iyer V.N."/>
            <person name="Pollard D.A."/>
            <person name="Sackton T.B."/>
            <person name="Larracuente A.M."/>
            <person name="Singh N.D."/>
            <person name="Abad J.P."/>
            <person name="Abt D.N."/>
            <person name="Adryan B."/>
            <person name="Aguade M."/>
            <person name="Akashi H."/>
            <person name="Anderson W.W."/>
            <person name="Aquadro C.F."/>
            <person name="Ardell D.H."/>
            <person name="Arguello R."/>
            <person name="Artieri C.G."/>
            <person name="Barbash D.A."/>
            <person name="Barker D."/>
            <person name="Barsanti P."/>
            <person name="Batterham P."/>
            <person name="Batzoglou S."/>
            <person name="Begun D."/>
            <person name="Bhutkar A."/>
            <person name="Blanco E."/>
            <person name="Bosak S.A."/>
            <person name="Bradley R.K."/>
            <person name="Brand A.D."/>
            <person name="Brent M.R."/>
            <person name="Brooks A.N."/>
            <person name="Brown R.H."/>
            <person name="Butlin R.K."/>
            <person name="Caggese C."/>
            <person name="Calvi B.R."/>
            <person name="Bernardo de Carvalho A."/>
            <person name="Caspi A."/>
            <person name="Castrezana S."/>
            <person name="Celniker S.E."/>
            <person name="Chang J.L."/>
            <person name="Chapple C."/>
            <person name="Chatterji S."/>
            <person name="Chinwalla A."/>
            <person name="Civetta A."/>
            <person name="Clifton S.W."/>
            <person name="Comeron J.M."/>
            <person name="Costello J.C."/>
            <person name="Coyne J.A."/>
            <person name="Daub J."/>
            <person name="David R.G."/>
            <person name="Delcher A.L."/>
            <person name="Delehaunty K."/>
            <person name="Do C.B."/>
            <person name="Ebling H."/>
            <person name="Edwards K."/>
            <person name="Eickbush T."/>
            <person name="Evans J.D."/>
            <person name="Filipski A."/>
            <person name="Findeiss S."/>
            <person name="Freyhult E."/>
            <person name="Fulton L."/>
            <person name="Fulton R."/>
            <person name="Garcia A.C."/>
            <person name="Gardiner A."/>
            <person name="Garfield D.A."/>
            <person name="Garvin B.E."/>
            <person name="Gibson G."/>
            <person name="Gilbert D."/>
            <person name="Gnerre S."/>
            <person name="Godfrey J."/>
            <person name="Good R."/>
            <person name="Gotea V."/>
            <person name="Gravely B."/>
            <person name="Greenberg A.J."/>
            <person name="Griffiths-Jones S."/>
            <person name="Gross S."/>
            <person name="Guigo R."/>
            <person name="Gustafson E.A."/>
            <person name="Haerty W."/>
            <person name="Hahn M.W."/>
            <person name="Halligan D.L."/>
            <person name="Halpern A.L."/>
            <person name="Halter G.M."/>
            <person name="Han M.V."/>
            <person name="Heger A."/>
            <person name="Hillier L."/>
            <person name="Hinrichs A.S."/>
            <person name="Holmes I."/>
            <person name="Hoskins R.A."/>
            <person name="Hubisz M.J."/>
            <person name="Hultmark D."/>
            <person name="Huntley M.A."/>
            <person name="Jaffe D.B."/>
            <person name="Jagadeeshan S."/>
            <person name="Jeck W.R."/>
            <person name="Johnson J."/>
            <person name="Jones C.D."/>
            <person name="Jordan W.C."/>
            <person name="Karpen G.H."/>
            <person name="Kataoka E."/>
            <person name="Keightley P.D."/>
            <person name="Kheradpour P."/>
            <person name="Kirkness E.F."/>
            <person name="Koerich L.B."/>
            <person name="Kristiansen K."/>
            <person name="Kudrna D."/>
            <person name="Kulathinal R.J."/>
            <person name="Kumar S."/>
            <person name="Kwok R."/>
            <person name="Lander E."/>
            <person name="Langley C.H."/>
            <person name="Lapoint R."/>
            <person name="Lazzaro B.P."/>
            <person name="Lee S.J."/>
            <person name="Levesque L."/>
            <person name="Li R."/>
            <person name="Lin C.F."/>
            <person name="Lin M.F."/>
            <person name="Lindblad-Toh K."/>
            <person name="Llopart A."/>
            <person name="Long M."/>
            <person name="Low L."/>
            <person name="Lozovsky E."/>
            <person name="Lu J."/>
            <person name="Luo M."/>
            <person name="Machado C.A."/>
            <person name="Makalowski W."/>
            <person name="Marzo M."/>
            <person name="Matsuda M."/>
            <person name="Matzkin L."/>
            <person name="McAllister B."/>
            <person name="McBride C.S."/>
            <person name="McKernan B."/>
            <person name="McKernan K."/>
            <person name="Mendez-Lago M."/>
            <person name="Minx P."/>
            <person name="Mollenhauer M.U."/>
            <person name="Montooth K."/>
            <person name="Mount S.M."/>
            <person name="Mu X."/>
            <person name="Myers E."/>
            <person name="Negre B."/>
            <person name="Newfeld S."/>
            <person name="Nielsen R."/>
            <person name="Noor M.A."/>
            <person name="O'Grady P."/>
            <person name="Pachter L."/>
            <person name="Papaceit M."/>
            <person name="Parisi M.J."/>
            <person name="Parisi M."/>
            <person name="Parts L."/>
            <person name="Pedersen J.S."/>
            <person name="Pesole G."/>
            <person name="Phillippy A.M."/>
            <person name="Ponting C.P."/>
            <person name="Pop M."/>
            <person name="Porcelli D."/>
            <person name="Powell J.R."/>
            <person name="Prohaska S."/>
            <person name="Pruitt K."/>
            <person name="Puig M."/>
            <person name="Quesneville H."/>
            <person name="Ram K.R."/>
            <person name="Rand D."/>
            <person name="Rasmussen M.D."/>
            <person name="Reed L.K."/>
            <person name="Reenan R."/>
            <person name="Reily A."/>
            <person name="Remington K.A."/>
            <person name="Rieger T.T."/>
            <person name="Ritchie M.G."/>
            <person name="Robin C."/>
            <person name="Rogers Y.H."/>
            <person name="Rohde C."/>
            <person name="Rozas J."/>
            <person name="Rubenfield M.J."/>
            <person name="Ruiz A."/>
            <person name="Russo S."/>
            <person name="Salzberg S.L."/>
            <person name="Sanchez-Gracia A."/>
            <person name="Saranga D.J."/>
            <person name="Sato H."/>
            <person name="Schaeffer S.W."/>
            <person name="Schatz M.C."/>
            <person name="Schlenke T."/>
            <person name="Schwartz R."/>
            <person name="Segarra C."/>
            <person name="Singh R.S."/>
            <person name="Sirot L."/>
            <person name="Sirota M."/>
            <person name="Sisneros N.B."/>
            <person name="Smith C.D."/>
            <person name="Smith T.F."/>
            <person name="Spieth J."/>
            <person name="Stage D.E."/>
            <person name="Stark A."/>
            <person name="Stephan W."/>
            <person name="Strausberg R.L."/>
            <person name="Strempel S."/>
            <person name="Sturgill D."/>
            <person name="Sutton G."/>
            <person name="Sutton G.G."/>
            <person name="Tao W."/>
            <person name="Teichmann S."/>
            <person name="Tobari Y.N."/>
            <person name="Tomimura Y."/>
            <person name="Tsolas J.M."/>
            <person name="Valente V.L."/>
            <person name="Venter E."/>
            <person name="Venter J.C."/>
            <person name="Vicario S."/>
            <person name="Vieira F.G."/>
            <person name="Vilella A.J."/>
            <person name="Villasante A."/>
            <person name="Walenz B."/>
            <person name="Wang J."/>
            <person name="Wasserman M."/>
            <person name="Watts T."/>
            <person name="Wilson D."/>
            <person name="Wilson R.K."/>
            <person name="Wing R.A."/>
            <person name="Wolfner M.F."/>
            <person name="Wong A."/>
            <person name="Wong G.K."/>
            <person name="Wu C.I."/>
            <person name="Wu G."/>
            <person name="Yamamoto D."/>
            <person name="Yang H.P."/>
            <person name="Yang S.P."/>
            <person name="Yorke J.A."/>
            <person name="Yoshida K."/>
            <person name="Zdobnov E."/>
            <person name="Zhang P."/>
            <person name="Zhang Y."/>
            <person name="Zimin A.V."/>
            <person name="Baldwin J."/>
            <person name="Abdouelleil A."/>
            <person name="Abdulkadir J."/>
            <person name="Abebe A."/>
            <person name="Abera B."/>
            <person name="Abreu J."/>
            <person name="Acer S.C."/>
            <person name="Aftuck L."/>
            <person name="Alexander A."/>
            <person name="An P."/>
            <person name="Anderson E."/>
            <person name="Anderson S."/>
            <person name="Arachi H."/>
            <person name="Azer M."/>
            <person name="Bachantsang P."/>
            <person name="Barry A."/>
            <person name="Bayul T."/>
            <person name="Berlin A."/>
            <person name="Bessette D."/>
            <person name="Bloom T."/>
            <person name="Blye J."/>
            <person name="Boguslavskiy L."/>
            <person name="Bonnet C."/>
            <person name="Boukhgalter B."/>
            <person name="Bourzgui I."/>
            <person name="Brown A."/>
            <person name="Cahill P."/>
            <person name="Channer S."/>
            <person name="Cheshatsang Y."/>
            <person name="Chuda L."/>
            <person name="Citroen M."/>
            <person name="Collymore A."/>
            <person name="Cooke P."/>
            <person name="Costello M."/>
            <person name="D'Aco K."/>
            <person name="Daza R."/>
            <person name="De Haan G."/>
            <person name="DeGray S."/>
            <person name="DeMaso C."/>
            <person name="Dhargay N."/>
            <person name="Dooley K."/>
            <person name="Dooley E."/>
            <person name="Doricent M."/>
            <person name="Dorje P."/>
            <person name="Dorjee K."/>
            <person name="Dupes A."/>
            <person name="Elong R."/>
            <person name="Falk J."/>
            <person name="Farina A."/>
            <person name="Faro S."/>
            <person name="Ferguson D."/>
            <person name="Fisher S."/>
            <person name="Foley C.D."/>
            <person name="Franke A."/>
            <person name="Friedrich D."/>
            <person name="Gadbois L."/>
            <person name="Gearin G."/>
            <person name="Gearin C.R."/>
            <person name="Giannoukos G."/>
            <person name="Goode T."/>
            <person name="Graham J."/>
            <person name="Grandbois E."/>
            <person name="Grewal S."/>
            <person name="Gyaltsen K."/>
            <person name="Hafez N."/>
            <person name="Hagos B."/>
            <person name="Hall J."/>
            <person name="Henson C."/>
            <person name="Hollinger A."/>
            <person name="Honan T."/>
            <person name="Huard M.D."/>
            <person name="Hughes L."/>
            <person name="Hurhula B."/>
            <person name="Husby M.E."/>
            <person name="Kamat A."/>
            <person name="Kanga B."/>
            <person name="Kashin S."/>
            <person name="Khazanovich D."/>
            <person name="Kisner P."/>
            <person name="Lance K."/>
            <person name="Lara M."/>
            <person name="Lee W."/>
            <person name="Lennon N."/>
            <person name="Letendre F."/>
            <person name="LeVine R."/>
            <person name="Lipovsky A."/>
            <person name="Liu X."/>
            <person name="Liu J."/>
            <person name="Liu S."/>
            <person name="Lokyitsang T."/>
            <person name="Lokyitsang Y."/>
            <person name="Lubonja R."/>
            <person name="Lui A."/>
            <person name="MacDonald P."/>
            <person name="Magnisalis V."/>
            <person name="Maru K."/>
            <person name="Matthews C."/>
            <person name="McCusker W."/>
            <person name="McDonough S."/>
            <person name="Mehta T."/>
            <person name="Meldrim J."/>
            <person name="Meneus L."/>
            <person name="Mihai O."/>
            <person name="Mihalev A."/>
            <person name="Mihova T."/>
            <person name="Mittelman R."/>
            <person name="Mlenga V."/>
            <person name="Montmayeur A."/>
            <person name="Mulrain L."/>
            <person name="Navidi A."/>
            <person name="Naylor J."/>
            <person name="Negash T."/>
            <person name="Nguyen T."/>
            <person name="Nguyen N."/>
            <person name="Nicol R."/>
            <person name="Norbu C."/>
            <person name="Norbu N."/>
            <person name="Novod N."/>
            <person name="O'Neill B."/>
            <person name="Osman S."/>
            <person name="Markiewicz E."/>
            <person name="Oyono O.L."/>
            <person name="Patti C."/>
            <person name="Phunkhang P."/>
            <person name="Pierre F."/>
            <person name="Priest M."/>
            <person name="Raghuraman S."/>
            <person name="Rege F."/>
            <person name="Reyes R."/>
            <person name="Rise C."/>
            <person name="Rogov P."/>
            <person name="Ross K."/>
            <person name="Ryan E."/>
            <person name="Settipalli S."/>
            <person name="Shea T."/>
            <person name="Sherpa N."/>
            <person name="Shi L."/>
            <person name="Shih D."/>
            <person name="Sparrow T."/>
            <person name="Spaulding J."/>
            <person name="Stalker J."/>
            <person name="Stange-Thomann N."/>
            <person name="Stavropoulos S."/>
            <person name="Stone C."/>
            <person name="Strader C."/>
            <person name="Tesfaye S."/>
            <person name="Thomson T."/>
            <person name="Thoulutsang Y."/>
            <person name="Thoulutsang D."/>
            <person name="Topham K."/>
            <person name="Topping I."/>
            <person name="Tsamla T."/>
            <person name="Vassiliev H."/>
            <person name="Vo A."/>
            <person name="Wangchuk T."/>
            <person name="Wangdi T."/>
            <person name="Weiand M."/>
            <person name="Wilkinson J."/>
            <person name="Wilson A."/>
            <person name="Yadav S."/>
            <person name="Young G."/>
            <person name="Yu Q."/>
            <person name="Zembek L."/>
            <person name="Zhong D."/>
            <person name="Zimmer A."/>
            <person name="Zwirko Z."/>
            <person name="Jaffe D.B."/>
            <person name="Alvarez P."/>
            <person name="Brockman W."/>
            <person name="Butler J."/>
            <person name="Chin C."/>
            <person name="Gnerre S."/>
            <person name="Grabherr M."/>
            <person name="Kleber M."/>
            <person name="Mauceli E."/>
            <person name="MacCallum I."/>
        </authorList>
    </citation>
    <scope>NUCLEOTIDE SEQUENCE [LARGE SCALE GENOMIC DNA]</scope>
    <source>
        <strain evidence="8">Tai18E2 / Tucson 14021-0261.01</strain>
    </source>
</reference>
<accession>A0A0R1DRY9</accession>
<feature type="region of interest" description="Disordered" evidence="3">
    <location>
        <begin position="582"/>
        <end position="610"/>
    </location>
</feature>
<dbReference type="Pfam" id="PF00168">
    <property type="entry name" value="C2"/>
    <property type="match status" value="1"/>
</dbReference>
<dbReference type="SMART" id="SM00109">
    <property type="entry name" value="C1"/>
    <property type="match status" value="1"/>
</dbReference>
<evidence type="ECO:0000313" key="7">
    <source>
        <dbReference type="EMBL" id="KRJ99916.1"/>
    </source>
</evidence>
<keyword evidence="8" id="KW-1185">Reference proteome</keyword>
<proteinExistence type="predicted"/>
<dbReference type="Proteomes" id="UP000002282">
    <property type="component" value="Chromosome 2R"/>
</dbReference>
<dbReference type="SUPFAM" id="SSF49562">
    <property type="entry name" value="C2 domain (Calcium/lipid-binding domain, CaLB)"/>
    <property type="match status" value="1"/>
</dbReference>
<keyword evidence="4" id="KW-0472">Membrane</keyword>
<dbReference type="PROSITE" id="PS50004">
    <property type="entry name" value="C2"/>
    <property type="match status" value="1"/>
</dbReference>
<evidence type="ECO:0000256" key="1">
    <source>
        <dbReference type="ARBA" id="ARBA00022723"/>
    </source>
</evidence>
<dbReference type="Pfam" id="PF00130">
    <property type="entry name" value="C1_1"/>
    <property type="match status" value="1"/>
</dbReference>
<dbReference type="SMART" id="SM00239">
    <property type="entry name" value="C2"/>
    <property type="match status" value="1"/>
</dbReference>
<evidence type="ECO:0000259" key="6">
    <source>
        <dbReference type="PROSITE" id="PS50081"/>
    </source>
</evidence>
<feature type="transmembrane region" description="Helical" evidence="4">
    <location>
        <begin position="25"/>
        <end position="47"/>
    </location>
</feature>
<dbReference type="OrthoDB" id="9976063at2759"/>
<dbReference type="InterPro" id="IPR035892">
    <property type="entry name" value="C2_domain_sf"/>
</dbReference>
<dbReference type="Gene3D" id="2.60.40.150">
    <property type="entry name" value="C2 domain"/>
    <property type="match status" value="1"/>
</dbReference>
<feature type="region of interest" description="Disordered" evidence="3">
    <location>
        <begin position="638"/>
        <end position="673"/>
    </location>
</feature>
<dbReference type="EMBL" id="CM000158">
    <property type="protein sequence ID" value="KRJ99916.1"/>
    <property type="molecule type" value="Genomic_DNA"/>
</dbReference>